<dbReference type="EMBL" id="JAQNDO010000001">
    <property type="protein sequence ID" value="MDC0749852.1"/>
    <property type="molecule type" value="Genomic_DNA"/>
</dbReference>
<accession>A0ABT5F6W3</accession>
<sequence length="157" mass="16563">MSAAHDAHGAHAAGHHASHDHDHFDNDPVQELPADEPRTPTWIPIVGLLLFFFAGTAWLLSGSGDEAQPKADTAPAQAAPQAAPQPQAQQPQVQPARLPPVVPQARPAPAPLGSGALRQLTPDQAKQIQQQIEALRAKQQQGGAPQPQPQPAQPVPR</sequence>
<keyword evidence="2" id="KW-0472">Membrane</keyword>
<protein>
    <submittedName>
        <fullName evidence="3">Uncharacterized protein</fullName>
    </submittedName>
</protein>
<gene>
    <name evidence="3" type="ORF">POL67_51470</name>
</gene>
<name>A0ABT5F6W3_9BACT</name>
<evidence type="ECO:0000256" key="2">
    <source>
        <dbReference type="SAM" id="Phobius"/>
    </source>
</evidence>
<comment type="caution">
    <text evidence="3">The sequence shown here is derived from an EMBL/GenBank/DDBJ whole genome shotgun (WGS) entry which is preliminary data.</text>
</comment>
<feature type="compositionally biased region" description="Pro residues" evidence="1">
    <location>
        <begin position="146"/>
        <end position="157"/>
    </location>
</feature>
<feature type="region of interest" description="Disordered" evidence="1">
    <location>
        <begin position="62"/>
        <end position="157"/>
    </location>
</feature>
<evidence type="ECO:0000256" key="1">
    <source>
        <dbReference type="SAM" id="MobiDB-lite"/>
    </source>
</evidence>
<feature type="region of interest" description="Disordered" evidence="1">
    <location>
        <begin position="1"/>
        <end position="36"/>
    </location>
</feature>
<keyword evidence="4" id="KW-1185">Reference proteome</keyword>
<feature type="compositionally biased region" description="Polar residues" evidence="1">
    <location>
        <begin position="121"/>
        <end position="132"/>
    </location>
</feature>
<dbReference type="RefSeq" id="WP_271930214.1">
    <property type="nucleotide sequence ID" value="NZ_JAQNDO010000001.1"/>
</dbReference>
<dbReference type="Proteomes" id="UP001221411">
    <property type="component" value="Unassembled WGS sequence"/>
</dbReference>
<feature type="compositionally biased region" description="Low complexity" evidence="1">
    <location>
        <begin position="70"/>
        <end position="96"/>
    </location>
</feature>
<keyword evidence="2" id="KW-0812">Transmembrane</keyword>
<feature type="compositionally biased region" description="Basic and acidic residues" evidence="1">
    <location>
        <begin position="17"/>
        <end position="26"/>
    </location>
</feature>
<feature type="compositionally biased region" description="Pro residues" evidence="1">
    <location>
        <begin position="97"/>
        <end position="110"/>
    </location>
</feature>
<proteinExistence type="predicted"/>
<keyword evidence="2" id="KW-1133">Transmembrane helix</keyword>
<feature type="transmembrane region" description="Helical" evidence="2">
    <location>
        <begin position="41"/>
        <end position="60"/>
    </location>
</feature>
<reference evidence="3 4" key="1">
    <citation type="submission" date="2022-11" db="EMBL/GenBank/DDBJ databases">
        <title>Minimal conservation of predation-associated metabolite biosynthetic gene clusters underscores biosynthetic potential of Myxococcota including descriptions for ten novel species: Archangium lansinium sp. nov., Myxococcus landrumus sp. nov., Nannocystis bai.</title>
        <authorList>
            <person name="Ahearne A."/>
            <person name="Stevens C."/>
            <person name="Dowd S."/>
        </authorList>
    </citation>
    <scope>NUCLEOTIDE SEQUENCE [LARGE SCALE GENOMIC DNA]</scope>
    <source>
        <strain evidence="3 4">RJM3</strain>
    </source>
</reference>
<evidence type="ECO:0000313" key="4">
    <source>
        <dbReference type="Proteomes" id="UP001221411"/>
    </source>
</evidence>
<organism evidence="3 4">
    <name type="scientific">Polyangium mundeleinium</name>
    <dbReference type="NCBI Taxonomy" id="2995306"/>
    <lineage>
        <taxon>Bacteria</taxon>
        <taxon>Pseudomonadati</taxon>
        <taxon>Myxococcota</taxon>
        <taxon>Polyangia</taxon>
        <taxon>Polyangiales</taxon>
        <taxon>Polyangiaceae</taxon>
        <taxon>Polyangium</taxon>
    </lineage>
</organism>
<evidence type="ECO:0000313" key="3">
    <source>
        <dbReference type="EMBL" id="MDC0749852.1"/>
    </source>
</evidence>